<dbReference type="SUPFAM" id="SSF55068">
    <property type="entry name" value="Peptide methionine sulfoxide reductase"/>
    <property type="match status" value="1"/>
</dbReference>
<organism evidence="7 8">
    <name type="scientific">Phaeodactylibacter luteus</name>
    <dbReference type="NCBI Taxonomy" id="1564516"/>
    <lineage>
        <taxon>Bacteria</taxon>
        <taxon>Pseudomonadati</taxon>
        <taxon>Bacteroidota</taxon>
        <taxon>Saprospiria</taxon>
        <taxon>Saprospirales</taxon>
        <taxon>Haliscomenobacteraceae</taxon>
        <taxon>Phaeodactylibacter</taxon>
    </lineage>
</organism>
<keyword evidence="8" id="KW-1185">Reference proteome</keyword>
<dbReference type="EMBL" id="VOOR01000046">
    <property type="protein sequence ID" value="TXB61750.1"/>
    <property type="molecule type" value="Genomic_DNA"/>
</dbReference>
<evidence type="ECO:0000313" key="8">
    <source>
        <dbReference type="Proteomes" id="UP000321580"/>
    </source>
</evidence>
<dbReference type="PROSITE" id="PS51257">
    <property type="entry name" value="PROKAR_LIPOPROTEIN"/>
    <property type="match status" value="1"/>
</dbReference>
<evidence type="ECO:0000259" key="6">
    <source>
        <dbReference type="Pfam" id="PF01625"/>
    </source>
</evidence>
<keyword evidence="1 4" id="KW-0560">Oxidoreductase</keyword>
<feature type="signal peptide" evidence="5">
    <location>
        <begin position="1"/>
        <end position="20"/>
    </location>
</feature>
<dbReference type="OrthoDB" id="4174719at2"/>
<dbReference type="GO" id="GO:0008113">
    <property type="term" value="F:peptide-methionine (S)-S-oxide reductase activity"/>
    <property type="evidence" value="ECO:0007669"/>
    <property type="project" value="UniProtKB-UniRule"/>
</dbReference>
<evidence type="ECO:0000256" key="5">
    <source>
        <dbReference type="SAM" id="SignalP"/>
    </source>
</evidence>
<comment type="catalytic activity">
    <reaction evidence="2 4">
        <text>L-methionyl-[protein] + [thioredoxin]-disulfide + H2O = L-methionyl-(S)-S-oxide-[protein] + [thioredoxin]-dithiol</text>
        <dbReference type="Rhea" id="RHEA:14217"/>
        <dbReference type="Rhea" id="RHEA-COMP:10698"/>
        <dbReference type="Rhea" id="RHEA-COMP:10700"/>
        <dbReference type="Rhea" id="RHEA-COMP:12313"/>
        <dbReference type="Rhea" id="RHEA-COMP:12315"/>
        <dbReference type="ChEBI" id="CHEBI:15377"/>
        <dbReference type="ChEBI" id="CHEBI:16044"/>
        <dbReference type="ChEBI" id="CHEBI:29950"/>
        <dbReference type="ChEBI" id="CHEBI:44120"/>
        <dbReference type="ChEBI" id="CHEBI:50058"/>
        <dbReference type="EC" id="1.8.4.11"/>
    </reaction>
</comment>
<dbReference type="EC" id="1.8.4.11" evidence="4"/>
<accession>A0A5C6RJ90</accession>
<evidence type="ECO:0000256" key="4">
    <source>
        <dbReference type="HAMAP-Rule" id="MF_01401"/>
    </source>
</evidence>
<reference evidence="7 8" key="1">
    <citation type="submission" date="2019-08" db="EMBL/GenBank/DDBJ databases">
        <title>Genome of Phaeodactylibacter luteus.</title>
        <authorList>
            <person name="Bowman J.P."/>
        </authorList>
    </citation>
    <scope>NUCLEOTIDE SEQUENCE [LARGE SCALE GENOMIC DNA]</scope>
    <source>
        <strain evidence="7 8">KCTC 42180</strain>
    </source>
</reference>
<dbReference type="HAMAP" id="MF_01401">
    <property type="entry name" value="MsrA"/>
    <property type="match status" value="1"/>
</dbReference>
<name>A0A5C6RJ90_9BACT</name>
<feature type="domain" description="Peptide methionine sulphoxide reductase MsrA" evidence="6">
    <location>
        <begin position="56"/>
        <end position="207"/>
    </location>
</feature>
<feature type="active site" evidence="4">
    <location>
        <position position="63"/>
    </location>
</feature>
<dbReference type="InterPro" id="IPR002569">
    <property type="entry name" value="Met_Sox_Rdtase_MsrA_dom"/>
</dbReference>
<comment type="function">
    <text evidence="4">Has an important function as a repair enzyme for proteins that have been inactivated by oxidation. Catalyzes the reversible oxidation-reduction of methionine sulfoxide in proteins to methionine.</text>
</comment>
<dbReference type="RefSeq" id="WP_147168858.1">
    <property type="nucleotide sequence ID" value="NZ_VOOR01000046.1"/>
</dbReference>
<keyword evidence="5" id="KW-0732">Signal</keyword>
<feature type="chain" id="PRO_5023049239" description="Peptide methionine sulfoxide reductase MsrA" evidence="5">
    <location>
        <begin position="21"/>
        <end position="234"/>
    </location>
</feature>
<dbReference type="PANTHER" id="PTHR43774:SF1">
    <property type="entry name" value="PEPTIDE METHIONINE SULFOXIDE REDUCTASE MSRA 2"/>
    <property type="match status" value="1"/>
</dbReference>
<dbReference type="NCBIfam" id="TIGR00401">
    <property type="entry name" value="msrA"/>
    <property type="match status" value="1"/>
</dbReference>
<evidence type="ECO:0000256" key="3">
    <source>
        <dbReference type="ARBA" id="ARBA00048782"/>
    </source>
</evidence>
<dbReference type="AlphaFoldDB" id="A0A5C6RJ90"/>
<dbReference type="InterPro" id="IPR036509">
    <property type="entry name" value="Met_Sox_Rdtase_MsrA_sf"/>
</dbReference>
<comment type="catalytic activity">
    <reaction evidence="3 4">
        <text>[thioredoxin]-disulfide + L-methionine + H2O = L-methionine (S)-S-oxide + [thioredoxin]-dithiol</text>
        <dbReference type="Rhea" id="RHEA:19993"/>
        <dbReference type="Rhea" id="RHEA-COMP:10698"/>
        <dbReference type="Rhea" id="RHEA-COMP:10700"/>
        <dbReference type="ChEBI" id="CHEBI:15377"/>
        <dbReference type="ChEBI" id="CHEBI:29950"/>
        <dbReference type="ChEBI" id="CHEBI:50058"/>
        <dbReference type="ChEBI" id="CHEBI:57844"/>
        <dbReference type="ChEBI" id="CHEBI:58772"/>
        <dbReference type="EC" id="1.8.4.11"/>
    </reaction>
</comment>
<gene>
    <name evidence="4 7" type="primary">msrA</name>
    <name evidence="7" type="ORF">FRY97_17470</name>
</gene>
<dbReference type="Gene3D" id="3.30.1060.10">
    <property type="entry name" value="Peptide methionine sulphoxide reductase MsrA"/>
    <property type="match status" value="1"/>
</dbReference>
<evidence type="ECO:0000256" key="2">
    <source>
        <dbReference type="ARBA" id="ARBA00047806"/>
    </source>
</evidence>
<comment type="similarity">
    <text evidence="4">Belongs to the MsrA Met sulfoxide reductase family.</text>
</comment>
<evidence type="ECO:0000313" key="7">
    <source>
        <dbReference type="EMBL" id="TXB61750.1"/>
    </source>
</evidence>
<protein>
    <recommendedName>
        <fullName evidence="4">Peptide methionine sulfoxide reductase MsrA</fullName>
        <shortName evidence="4">Protein-methionine-S-oxide reductase</shortName>
        <ecNumber evidence="4">1.8.4.11</ecNumber>
    </recommendedName>
    <alternativeName>
        <fullName evidence="4">Peptide-methionine (S)-S-oxide reductase</fullName>
        <shortName evidence="4">Peptide Met(O) reductase</shortName>
    </alternativeName>
</protein>
<dbReference type="Proteomes" id="UP000321580">
    <property type="component" value="Unassembled WGS sequence"/>
</dbReference>
<evidence type="ECO:0000256" key="1">
    <source>
        <dbReference type="ARBA" id="ARBA00023002"/>
    </source>
</evidence>
<dbReference type="GO" id="GO:0033744">
    <property type="term" value="F:L-methionine:thioredoxin-disulfide S-oxidoreductase activity"/>
    <property type="evidence" value="ECO:0007669"/>
    <property type="project" value="RHEA"/>
</dbReference>
<dbReference type="Pfam" id="PF01625">
    <property type="entry name" value="PMSR"/>
    <property type="match status" value="1"/>
</dbReference>
<comment type="caution">
    <text evidence="7">The sequence shown here is derived from an EMBL/GenBank/DDBJ whole genome shotgun (WGS) entry which is preliminary data.</text>
</comment>
<sequence length="234" mass="25549">MKRLFLFVLLSTLVFSCANSQQSRGKAAAGKSSALSYPEGVAPVSEIDAPLAGLSKAVFAGGCFWCVEGVFERVEGVEEAISGYAGGTSPSPTYKKVASGVTDYAEAVIVYYDADRVSYDALLTAFFSGHDPTQLNRQGPDVGKQYRSGIYYQNEAEKEAAEAFIKKLDESGRFGKPVVTEVKPLGTFYAAEGYHQDYIVHNPNQPYVVGVSMPKIEKFMKAHPELLKDKYRKP</sequence>
<dbReference type="PANTHER" id="PTHR43774">
    <property type="entry name" value="PEPTIDE METHIONINE SULFOXIDE REDUCTASE"/>
    <property type="match status" value="1"/>
</dbReference>
<proteinExistence type="inferred from homology"/>